<dbReference type="GO" id="GO:0002250">
    <property type="term" value="P:adaptive immune response"/>
    <property type="evidence" value="ECO:0007669"/>
    <property type="project" value="UniProtKB-KW"/>
</dbReference>
<dbReference type="PANTHER" id="PTHR19367">
    <property type="entry name" value="T-CELL RECEPTOR ALPHA CHAIN V REGION"/>
    <property type="match status" value="1"/>
</dbReference>
<organism evidence="7 8">
    <name type="scientific">Xenopus laevis</name>
    <name type="common">African clawed frog</name>
    <dbReference type="NCBI Taxonomy" id="8355"/>
    <lineage>
        <taxon>Eukaryota</taxon>
        <taxon>Metazoa</taxon>
        <taxon>Chordata</taxon>
        <taxon>Craniata</taxon>
        <taxon>Vertebrata</taxon>
        <taxon>Euteleostomi</taxon>
        <taxon>Amphibia</taxon>
        <taxon>Batrachia</taxon>
        <taxon>Anura</taxon>
        <taxon>Pipoidea</taxon>
        <taxon>Pipidae</taxon>
        <taxon>Xenopodinae</taxon>
        <taxon>Xenopus</taxon>
        <taxon>Xenopus</taxon>
    </lineage>
</organism>
<accession>A0A974E076</accession>
<keyword evidence="5" id="KW-1279">T cell receptor</keyword>
<name>A0A974E076_XENLA</name>
<dbReference type="InterPro" id="IPR013783">
    <property type="entry name" value="Ig-like_fold"/>
</dbReference>
<reference evidence="8" key="1">
    <citation type="journal article" date="2016" name="Nature">
        <title>Genome evolution in the allotetraploid frog Xenopus laevis.</title>
        <authorList>
            <person name="Session A.M."/>
            <person name="Uno Y."/>
            <person name="Kwon T."/>
            <person name="Chapman J.A."/>
            <person name="Toyoda A."/>
            <person name="Takahashi S."/>
            <person name="Fukui A."/>
            <person name="Hikosaka A."/>
            <person name="Suzuki A."/>
            <person name="Kondo M."/>
            <person name="van Heeringen S.J."/>
            <person name="Quigley I."/>
            <person name="Heinz S."/>
            <person name="Ogino H."/>
            <person name="Ochi H."/>
            <person name="Hellsten U."/>
            <person name="Lyons J.B."/>
            <person name="Simakov O."/>
            <person name="Putnam N."/>
            <person name="Stites J."/>
            <person name="Kuroki Y."/>
            <person name="Tanaka T."/>
            <person name="Michiue T."/>
            <person name="Watanabe M."/>
            <person name="Bogdanovic O."/>
            <person name="Lister R."/>
            <person name="Georgiou G."/>
            <person name="Paranjpe S.S."/>
            <person name="van Kruijsbergen I."/>
            <person name="Shu S."/>
            <person name="Carlson J."/>
            <person name="Kinoshita T."/>
            <person name="Ohta Y."/>
            <person name="Mawaribuchi S."/>
            <person name="Jenkins J."/>
            <person name="Grimwood J."/>
            <person name="Schmutz J."/>
            <person name="Mitros T."/>
            <person name="Mozaffari S.V."/>
            <person name="Suzuki Y."/>
            <person name="Haramoto Y."/>
            <person name="Yamamoto T.S."/>
            <person name="Takagi C."/>
            <person name="Heald R."/>
            <person name="Miller K."/>
            <person name="Haudenschild C."/>
            <person name="Kitzman J."/>
            <person name="Nakayama T."/>
            <person name="Izutsu Y."/>
            <person name="Robert J."/>
            <person name="Fortriede J."/>
            <person name="Burns K."/>
            <person name="Lotay V."/>
            <person name="Karimi K."/>
            <person name="Yasuoka Y."/>
            <person name="Dichmann D.S."/>
            <person name="Flajnik M.F."/>
            <person name="Houston D.W."/>
            <person name="Shendure J."/>
            <person name="DuPasquier L."/>
            <person name="Vize P.D."/>
            <person name="Zorn A.M."/>
            <person name="Ito M."/>
            <person name="Marcotte E.M."/>
            <person name="Wallingford J.B."/>
            <person name="Ito Y."/>
            <person name="Asashima M."/>
            <person name="Ueno N."/>
            <person name="Matsuda Y."/>
            <person name="Veenstra G.J."/>
            <person name="Fujiyama A."/>
            <person name="Harland R.M."/>
            <person name="Taira M."/>
            <person name="Rokhsar D.S."/>
        </authorList>
    </citation>
    <scope>NUCLEOTIDE SEQUENCE [LARGE SCALE GENOMIC DNA]</scope>
    <source>
        <strain evidence="8">J</strain>
    </source>
</reference>
<evidence type="ECO:0000256" key="5">
    <source>
        <dbReference type="ARBA" id="ARBA00043266"/>
    </source>
</evidence>
<dbReference type="EMBL" id="CM004466">
    <property type="protein sequence ID" value="OCU01470.1"/>
    <property type="molecule type" value="Genomic_DNA"/>
</dbReference>
<dbReference type="InterPro" id="IPR013106">
    <property type="entry name" value="Ig_V-set"/>
</dbReference>
<dbReference type="InterPro" id="IPR003599">
    <property type="entry name" value="Ig_sub"/>
</dbReference>
<dbReference type="PANTHER" id="PTHR19367:SF18">
    <property type="entry name" value="T CELL RECEPTOR ALPHA VARIABLE 16"/>
    <property type="match status" value="1"/>
</dbReference>
<keyword evidence="1" id="KW-0732">Signal</keyword>
<evidence type="ECO:0000256" key="3">
    <source>
        <dbReference type="ARBA" id="ARBA00023170"/>
    </source>
</evidence>
<keyword evidence="2" id="KW-1064">Adaptive immunity</keyword>
<gene>
    <name evidence="7" type="ORF">XELAEV_18007260mg</name>
</gene>
<dbReference type="InterPro" id="IPR051287">
    <property type="entry name" value="TCR_variable_region"/>
</dbReference>
<dbReference type="Gene3D" id="2.60.40.10">
    <property type="entry name" value="Immunoglobulins"/>
    <property type="match status" value="1"/>
</dbReference>
<protein>
    <recommendedName>
        <fullName evidence="6">Ig-like domain-containing protein</fullName>
    </recommendedName>
</protein>
<evidence type="ECO:0000259" key="6">
    <source>
        <dbReference type="PROSITE" id="PS50835"/>
    </source>
</evidence>
<proteinExistence type="predicted"/>
<dbReference type="SMART" id="SM00409">
    <property type="entry name" value="IG"/>
    <property type="match status" value="1"/>
</dbReference>
<dbReference type="FunFam" id="2.60.40.10:FF:002173">
    <property type="entry name" value="TRADV8 protein"/>
    <property type="match status" value="1"/>
</dbReference>
<evidence type="ECO:0000256" key="2">
    <source>
        <dbReference type="ARBA" id="ARBA00023130"/>
    </source>
</evidence>
<dbReference type="PROSITE" id="PS50835">
    <property type="entry name" value="IG_LIKE"/>
    <property type="match status" value="1"/>
</dbReference>
<keyword evidence="4" id="KW-0393">Immunoglobulin domain</keyword>
<keyword evidence="5" id="KW-0391">Immunity</keyword>
<dbReference type="InterPro" id="IPR036179">
    <property type="entry name" value="Ig-like_dom_sf"/>
</dbReference>
<dbReference type="Pfam" id="PF07686">
    <property type="entry name" value="V-set"/>
    <property type="match status" value="1"/>
</dbReference>
<dbReference type="CDD" id="cd00099">
    <property type="entry name" value="IgV"/>
    <property type="match status" value="1"/>
</dbReference>
<sequence>MHSRRFNFQSRPKFPHEATSEIEVPRVHCRSRFFSEGRGKAVGEIVAPKQRRLVTRRLNLPESARNVSGDEINQADSKLLEKEEMNITMSCDYSVSYTGAEYYLFWYRQYPNGHPEYITLKANMGSHNYIAQFAKDRFVSEVNSTTTTLTIKHLKPEDSATYLCALRRAQCDTSELNNYTNLRG</sequence>
<feature type="domain" description="Ig-like" evidence="6">
    <location>
        <begin position="61"/>
        <end position="177"/>
    </location>
</feature>
<evidence type="ECO:0000313" key="7">
    <source>
        <dbReference type="EMBL" id="OCU01470.1"/>
    </source>
</evidence>
<keyword evidence="3" id="KW-0675">Receptor</keyword>
<dbReference type="Proteomes" id="UP000694892">
    <property type="component" value="Chromosome 1L"/>
</dbReference>
<dbReference type="GO" id="GO:0042101">
    <property type="term" value="C:T cell receptor complex"/>
    <property type="evidence" value="ECO:0007669"/>
    <property type="project" value="UniProtKB-KW"/>
</dbReference>
<dbReference type="InterPro" id="IPR007110">
    <property type="entry name" value="Ig-like_dom"/>
</dbReference>
<dbReference type="SUPFAM" id="SSF48726">
    <property type="entry name" value="Immunoglobulin"/>
    <property type="match status" value="1"/>
</dbReference>
<evidence type="ECO:0000256" key="4">
    <source>
        <dbReference type="ARBA" id="ARBA00023319"/>
    </source>
</evidence>
<dbReference type="AlphaFoldDB" id="A0A974E076"/>
<evidence type="ECO:0000313" key="8">
    <source>
        <dbReference type="Proteomes" id="UP000694892"/>
    </source>
</evidence>
<dbReference type="SMART" id="SM00406">
    <property type="entry name" value="IGv"/>
    <property type="match status" value="1"/>
</dbReference>
<evidence type="ECO:0000256" key="1">
    <source>
        <dbReference type="ARBA" id="ARBA00022729"/>
    </source>
</evidence>